<protein>
    <submittedName>
        <fullName evidence="1">Uncharacterized protein</fullName>
    </submittedName>
</protein>
<gene>
    <name evidence="1" type="ORF">CR513_30835</name>
</gene>
<organism evidence="1 2">
    <name type="scientific">Mucuna pruriens</name>
    <name type="common">Velvet bean</name>
    <name type="synonym">Dolichos pruriens</name>
    <dbReference type="NCBI Taxonomy" id="157652"/>
    <lineage>
        <taxon>Eukaryota</taxon>
        <taxon>Viridiplantae</taxon>
        <taxon>Streptophyta</taxon>
        <taxon>Embryophyta</taxon>
        <taxon>Tracheophyta</taxon>
        <taxon>Spermatophyta</taxon>
        <taxon>Magnoliopsida</taxon>
        <taxon>eudicotyledons</taxon>
        <taxon>Gunneridae</taxon>
        <taxon>Pentapetalae</taxon>
        <taxon>rosids</taxon>
        <taxon>fabids</taxon>
        <taxon>Fabales</taxon>
        <taxon>Fabaceae</taxon>
        <taxon>Papilionoideae</taxon>
        <taxon>50 kb inversion clade</taxon>
        <taxon>NPAAA clade</taxon>
        <taxon>indigoferoid/millettioid clade</taxon>
        <taxon>Phaseoleae</taxon>
        <taxon>Mucuna</taxon>
    </lineage>
</organism>
<evidence type="ECO:0000313" key="2">
    <source>
        <dbReference type="Proteomes" id="UP000257109"/>
    </source>
</evidence>
<dbReference type="Proteomes" id="UP000257109">
    <property type="component" value="Unassembled WGS sequence"/>
</dbReference>
<name>A0A371GAV6_MUCPR</name>
<feature type="non-terminal residue" evidence="1">
    <location>
        <position position="1"/>
    </location>
</feature>
<accession>A0A371GAV6</accession>
<feature type="non-terminal residue" evidence="1">
    <location>
        <position position="156"/>
    </location>
</feature>
<dbReference type="OrthoDB" id="1422241at2759"/>
<comment type="caution">
    <text evidence="1">The sequence shown here is derived from an EMBL/GenBank/DDBJ whole genome shotgun (WGS) entry which is preliminary data.</text>
</comment>
<proteinExistence type="predicted"/>
<dbReference type="AlphaFoldDB" id="A0A371GAV6"/>
<sequence>KTFQRLITSDTSNEIADNSHRSSIFPYDFGVPKSDSGDSDSDIANFDCNLSVPNPNFGVSIFQFSLDNMADNNKTLKELATPDVMYQPWCTQYPKLEKINHMSLSMDKSICFVSFIVLQHLKEFHVVWSTMKPHGILEDYIKMKAFPFSLDEVAKD</sequence>
<dbReference type="EMBL" id="QJKJ01006162">
    <property type="protein sequence ID" value="RDX87659.1"/>
    <property type="molecule type" value="Genomic_DNA"/>
</dbReference>
<keyword evidence="2" id="KW-1185">Reference proteome</keyword>
<reference evidence="1" key="1">
    <citation type="submission" date="2018-05" db="EMBL/GenBank/DDBJ databases">
        <title>Draft genome of Mucuna pruriens seed.</title>
        <authorList>
            <person name="Nnadi N.E."/>
            <person name="Vos R."/>
            <person name="Hasami M.H."/>
            <person name="Devisetty U.K."/>
            <person name="Aguiy J.C."/>
        </authorList>
    </citation>
    <scope>NUCLEOTIDE SEQUENCE [LARGE SCALE GENOMIC DNA]</scope>
    <source>
        <strain evidence="1">JCA_2017</strain>
    </source>
</reference>
<evidence type="ECO:0000313" key="1">
    <source>
        <dbReference type="EMBL" id="RDX87659.1"/>
    </source>
</evidence>